<sequence>MWQALLNVLVPVFITVGIGYLWVRMKLEIDPAFISRIVINVGSPALAFYGLTTMKVSGDLFARMSLVAGLTLVAMMAANWLMLRARGLSLRDWLHPLTFPNWGNLGLPLCYFAYGDTGLTLAIAFYAVSSASQLTIGVLMASGQMKPVLLMRMPMVYAIGLALMFLYAGVTPPTWMLNTADLISGLMMPMMLLALGASLASLKVTHFRETLSLVVYRYVLGIGAVYGIARLVGLEGEAMGVALIQGAMPIAVLNYLLAARFNNQPQRVASLVVLSTLLSLAIIPLLLGFLL</sequence>
<feature type="transmembrane region" description="Helical" evidence="8">
    <location>
        <begin position="269"/>
        <end position="290"/>
    </location>
</feature>
<keyword evidence="10" id="KW-1185">Reference proteome</keyword>
<dbReference type="RefSeq" id="WP_274942265.1">
    <property type="nucleotide sequence ID" value="NZ_JANWOI010000001.1"/>
</dbReference>
<dbReference type="EMBL" id="JANWOI010000001">
    <property type="protein sequence ID" value="MDA5192560.1"/>
    <property type="molecule type" value="Genomic_DNA"/>
</dbReference>
<evidence type="ECO:0000256" key="8">
    <source>
        <dbReference type="SAM" id="Phobius"/>
    </source>
</evidence>
<dbReference type="InterPro" id="IPR004776">
    <property type="entry name" value="Mem_transp_PIN-like"/>
</dbReference>
<dbReference type="GO" id="GO:0005886">
    <property type="term" value="C:plasma membrane"/>
    <property type="evidence" value="ECO:0007669"/>
    <property type="project" value="UniProtKB-SubCell"/>
</dbReference>
<feature type="transmembrane region" description="Helical" evidence="8">
    <location>
        <begin position="153"/>
        <end position="170"/>
    </location>
</feature>
<dbReference type="Pfam" id="PF03547">
    <property type="entry name" value="Mem_trans"/>
    <property type="match status" value="1"/>
</dbReference>
<evidence type="ECO:0000256" key="6">
    <source>
        <dbReference type="ARBA" id="ARBA00022989"/>
    </source>
</evidence>
<keyword evidence="3" id="KW-0813">Transport</keyword>
<evidence type="ECO:0000256" key="5">
    <source>
        <dbReference type="ARBA" id="ARBA00022692"/>
    </source>
</evidence>
<keyword evidence="5 8" id="KW-0812">Transmembrane</keyword>
<keyword evidence="4" id="KW-1003">Cell membrane</keyword>
<dbReference type="PANTHER" id="PTHR36838:SF1">
    <property type="entry name" value="SLR1864 PROTEIN"/>
    <property type="match status" value="1"/>
</dbReference>
<dbReference type="InterPro" id="IPR038770">
    <property type="entry name" value="Na+/solute_symporter_sf"/>
</dbReference>
<evidence type="ECO:0000256" key="3">
    <source>
        <dbReference type="ARBA" id="ARBA00022448"/>
    </source>
</evidence>
<dbReference type="AlphaFoldDB" id="A0A9X3TUV1"/>
<proteinExistence type="inferred from homology"/>
<organism evidence="9 10">
    <name type="scientific">Govanella unica</name>
    <dbReference type="NCBI Taxonomy" id="2975056"/>
    <lineage>
        <taxon>Bacteria</taxon>
        <taxon>Pseudomonadati</taxon>
        <taxon>Pseudomonadota</taxon>
        <taxon>Alphaproteobacteria</taxon>
        <taxon>Emcibacterales</taxon>
        <taxon>Govanellaceae</taxon>
        <taxon>Govanella</taxon>
    </lineage>
</organism>
<keyword evidence="7 8" id="KW-0472">Membrane</keyword>
<comment type="caution">
    <text evidence="9">The sequence shown here is derived from an EMBL/GenBank/DDBJ whole genome shotgun (WGS) entry which is preliminary data.</text>
</comment>
<dbReference type="GO" id="GO:0055085">
    <property type="term" value="P:transmembrane transport"/>
    <property type="evidence" value="ECO:0007669"/>
    <property type="project" value="InterPro"/>
</dbReference>
<evidence type="ECO:0000256" key="7">
    <source>
        <dbReference type="ARBA" id="ARBA00023136"/>
    </source>
</evidence>
<gene>
    <name evidence="9" type="ORF">NYP16_01125</name>
</gene>
<comment type="subcellular location">
    <subcellularLocation>
        <location evidence="1">Cell membrane</location>
        <topology evidence="1">Multi-pass membrane protein</topology>
    </subcellularLocation>
</comment>
<reference evidence="9" key="1">
    <citation type="submission" date="2022-08" db="EMBL/GenBank/DDBJ databases">
        <authorList>
            <person name="Vandamme P."/>
            <person name="Hettiarachchi A."/>
            <person name="Peeters C."/>
            <person name="Cnockaert M."/>
            <person name="Carlier A."/>
        </authorList>
    </citation>
    <scope>NUCLEOTIDE SEQUENCE</scope>
    <source>
        <strain evidence="9">LMG 31809</strain>
    </source>
</reference>
<reference evidence="9" key="2">
    <citation type="journal article" date="2023" name="Syst. Appl. Microbiol.">
        <title>Govania unica gen. nov., sp. nov., a rare biosphere bacterium that represents a novel family in the class Alphaproteobacteria.</title>
        <authorList>
            <person name="Vandamme P."/>
            <person name="Peeters C."/>
            <person name="Hettiarachchi A."/>
            <person name="Cnockaert M."/>
            <person name="Carlier A."/>
        </authorList>
    </citation>
    <scope>NUCLEOTIDE SEQUENCE</scope>
    <source>
        <strain evidence="9">LMG 31809</strain>
    </source>
</reference>
<evidence type="ECO:0000256" key="2">
    <source>
        <dbReference type="ARBA" id="ARBA00010145"/>
    </source>
</evidence>
<feature type="transmembrane region" description="Helical" evidence="8">
    <location>
        <begin position="6"/>
        <end position="25"/>
    </location>
</feature>
<feature type="transmembrane region" description="Helical" evidence="8">
    <location>
        <begin position="238"/>
        <end position="257"/>
    </location>
</feature>
<evidence type="ECO:0000313" key="10">
    <source>
        <dbReference type="Proteomes" id="UP001141619"/>
    </source>
</evidence>
<feature type="transmembrane region" description="Helical" evidence="8">
    <location>
        <begin position="37"/>
        <end position="54"/>
    </location>
</feature>
<name>A0A9X3TUV1_9PROT</name>
<dbReference type="Gene3D" id="1.20.1530.20">
    <property type="match status" value="1"/>
</dbReference>
<evidence type="ECO:0000256" key="1">
    <source>
        <dbReference type="ARBA" id="ARBA00004651"/>
    </source>
</evidence>
<feature type="transmembrane region" description="Helical" evidence="8">
    <location>
        <begin position="60"/>
        <end position="81"/>
    </location>
</feature>
<feature type="transmembrane region" description="Helical" evidence="8">
    <location>
        <begin position="120"/>
        <end position="141"/>
    </location>
</feature>
<feature type="transmembrane region" description="Helical" evidence="8">
    <location>
        <begin position="182"/>
        <end position="202"/>
    </location>
</feature>
<keyword evidence="6 8" id="KW-1133">Transmembrane helix</keyword>
<protein>
    <submittedName>
        <fullName evidence="9">AEC family transporter</fullName>
    </submittedName>
</protein>
<evidence type="ECO:0000313" key="9">
    <source>
        <dbReference type="EMBL" id="MDA5192560.1"/>
    </source>
</evidence>
<dbReference type="PANTHER" id="PTHR36838">
    <property type="entry name" value="AUXIN EFFLUX CARRIER FAMILY PROTEIN"/>
    <property type="match status" value="1"/>
</dbReference>
<feature type="transmembrane region" description="Helical" evidence="8">
    <location>
        <begin position="214"/>
        <end position="232"/>
    </location>
</feature>
<accession>A0A9X3TUV1</accession>
<evidence type="ECO:0000256" key="4">
    <source>
        <dbReference type="ARBA" id="ARBA00022475"/>
    </source>
</evidence>
<comment type="similarity">
    <text evidence="2">Belongs to the auxin efflux carrier (TC 2.A.69) family.</text>
</comment>
<dbReference type="Proteomes" id="UP001141619">
    <property type="component" value="Unassembled WGS sequence"/>
</dbReference>